<dbReference type="EMBL" id="KI298889">
    <property type="protein sequence ID" value="ERZ98291.1"/>
    <property type="molecule type" value="Genomic_DNA"/>
</dbReference>
<accession>U9ST49</accession>
<gene>
    <name evidence="1" type="ORF">GLOINDRAFT_10684</name>
</gene>
<organism evidence="1">
    <name type="scientific">Rhizophagus irregularis (strain DAOM 181602 / DAOM 197198 / MUCL 43194)</name>
    <name type="common">Arbuscular mycorrhizal fungus</name>
    <name type="synonym">Glomus intraradices</name>
    <dbReference type="NCBI Taxonomy" id="747089"/>
    <lineage>
        <taxon>Eukaryota</taxon>
        <taxon>Fungi</taxon>
        <taxon>Fungi incertae sedis</taxon>
        <taxon>Mucoromycota</taxon>
        <taxon>Glomeromycotina</taxon>
        <taxon>Glomeromycetes</taxon>
        <taxon>Glomerales</taxon>
        <taxon>Glomeraceae</taxon>
        <taxon>Rhizophagus</taxon>
    </lineage>
</organism>
<sequence>MNDPITLVLVVPLTFLPYPRNLQLNSVVISYATSLALIQLANPPSTFSAGFNCPVATNDDVFISSLPLSTQTLYTDSSFHQEQNFSSPSMASAWLALDDDGFILDSSPLSFPSCFPSAL</sequence>
<dbReference type="HOGENOM" id="CLU_2062720_0_0_1"/>
<proteinExistence type="predicted"/>
<protein>
    <submittedName>
        <fullName evidence="1">Uncharacterized protein</fullName>
    </submittedName>
</protein>
<reference evidence="1" key="1">
    <citation type="submission" date="2013-07" db="EMBL/GenBank/DDBJ databases">
        <title>The genome of an arbuscular mycorrhizal fungus provides insights into the evolution of the oldest plant symbiosis.</title>
        <authorList>
            <consortium name="DOE Joint Genome Institute"/>
            <person name="Tisserant E."/>
            <person name="Malbreil M."/>
            <person name="Kuo A."/>
            <person name="Kohler A."/>
            <person name="Symeonidi A."/>
            <person name="Balestrini R."/>
            <person name="Charron P."/>
            <person name="Duensing N."/>
            <person name="Frei-dit-Frey N."/>
            <person name="Gianinazzi-Pearson V."/>
            <person name="Gilbert B."/>
            <person name="Handa Y."/>
            <person name="Hijri M."/>
            <person name="Kaul R."/>
            <person name="Kawaguchi M."/>
            <person name="Krajinski F."/>
            <person name="Lammers P."/>
            <person name="Lapierre D."/>
            <person name="Masclaux F.G."/>
            <person name="Murat C."/>
            <person name="Morin E."/>
            <person name="Ndikumana S."/>
            <person name="Pagni M."/>
            <person name="Petitpierre D."/>
            <person name="Requena N."/>
            <person name="Rosikiewicz P."/>
            <person name="Riley R."/>
            <person name="Saito K."/>
            <person name="San Clemente H."/>
            <person name="Shapiro H."/>
            <person name="van Tuinen D."/>
            <person name="Becard G."/>
            <person name="Bonfante P."/>
            <person name="Paszkowski U."/>
            <person name="Shachar-Hill Y."/>
            <person name="Young J.P."/>
            <person name="Sanders I.R."/>
            <person name="Henrissat B."/>
            <person name="Rensing S.A."/>
            <person name="Grigoriev I.V."/>
            <person name="Corradi N."/>
            <person name="Roux C."/>
            <person name="Martin F."/>
        </authorList>
    </citation>
    <scope>NUCLEOTIDE SEQUENCE</scope>
    <source>
        <strain evidence="1">DAOM 197198</strain>
    </source>
</reference>
<name>U9ST49_RHIID</name>
<dbReference type="AlphaFoldDB" id="U9ST49"/>
<evidence type="ECO:0000313" key="1">
    <source>
        <dbReference type="EMBL" id="ERZ98291.1"/>
    </source>
</evidence>